<evidence type="ECO:0000256" key="1">
    <source>
        <dbReference type="SAM" id="Phobius"/>
    </source>
</evidence>
<evidence type="ECO:0000313" key="3">
    <source>
        <dbReference type="EMBL" id="MCZ0963738.1"/>
    </source>
</evidence>
<name>A0ABT4J9C7_9RHOB</name>
<dbReference type="PANTHER" id="PTHR36698:SF3">
    <property type="entry name" value="ABC-TYPE TRANSPORT AUXILIARY LIPOPROTEIN COMPONENT DOMAIN-CONTAINING PROTEIN"/>
    <property type="match status" value="1"/>
</dbReference>
<accession>A0ABT4J9C7</accession>
<sequence>METKANYTLIGAFTVFGFLGILVFLLWFAQVELNRKFAYYDVYFADVSGLVLSSDVLFAGLPVGRVAEMELAPDNPMPVRVRLEVREDTPIRSDSVAELEVQGVTGVVLVAVSAGSRDAALLARPGSSEVPVIASGRSALQTLSDEGPQIIDRLSLLAEELSELLGKENQARVSAILANVERSSGHLDQALDDVAAAAETFGSLGGQVDGLGQDATAAFQRLSDAASRAETLFGTATSTLQRIDGLVADDLSPAVRQVERSASSLAALSDRGKATLDNLDLALASGTRAFDAAETVIGSDIAGAAGDLRATLTAVNDALASLPDDLPQISANLREASGNAASAFRSLDDVLDGVNAPVRSFARDTLPQVSRLAQDMRALVGNANQLISALRRNPAQLLSEPRVPEFRR</sequence>
<keyword evidence="1" id="KW-0472">Membrane</keyword>
<keyword evidence="1" id="KW-0812">Transmembrane</keyword>
<dbReference type="Pfam" id="PF02470">
    <property type="entry name" value="MlaD"/>
    <property type="match status" value="1"/>
</dbReference>
<dbReference type="InterPro" id="IPR003399">
    <property type="entry name" value="Mce/MlaD"/>
</dbReference>
<keyword evidence="4" id="KW-1185">Reference proteome</keyword>
<evidence type="ECO:0000313" key="4">
    <source>
        <dbReference type="Proteomes" id="UP001149822"/>
    </source>
</evidence>
<gene>
    <name evidence="3" type="ORF">OU682_19260</name>
</gene>
<reference evidence="3" key="1">
    <citation type="submission" date="2022-12" db="EMBL/GenBank/DDBJ databases">
        <title>Paracoccus sp. EF6 isolated from a lake water.</title>
        <authorList>
            <person name="Liu H."/>
        </authorList>
    </citation>
    <scope>NUCLEOTIDE SEQUENCE</scope>
    <source>
        <strain evidence="3">EF6</strain>
    </source>
</reference>
<organism evidence="3 4">
    <name type="scientific">Paracoccus benzoatiresistens</name>
    <dbReference type="NCBI Taxonomy" id="2997341"/>
    <lineage>
        <taxon>Bacteria</taxon>
        <taxon>Pseudomonadati</taxon>
        <taxon>Pseudomonadota</taxon>
        <taxon>Alphaproteobacteria</taxon>
        <taxon>Rhodobacterales</taxon>
        <taxon>Paracoccaceae</taxon>
        <taxon>Paracoccus</taxon>
    </lineage>
</organism>
<dbReference type="EMBL" id="JAPTYD010000048">
    <property type="protein sequence ID" value="MCZ0963738.1"/>
    <property type="molecule type" value="Genomic_DNA"/>
</dbReference>
<dbReference type="Proteomes" id="UP001149822">
    <property type="component" value="Unassembled WGS sequence"/>
</dbReference>
<feature type="domain" description="Mce/MlaD" evidence="2">
    <location>
        <begin position="40"/>
        <end position="115"/>
    </location>
</feature>
<comment type="caution">
    <text evidence="3">The sequence shown here is derived from an EMBL/GenBank/DDBJ whole genome shotgun (WGS) entry which is preliminary data.</text>
</comment>
<dbReference type="RefSeq" id="WP_268943835.1">
    <property type="nucleotide sequence ID" value="NZ_JAPTYD010000048.1"/>
</dbReference>
<proteinExistence type="predicted"/>
<protein>
    <submittedName>
        <fullName evidence="3">MlaD family protein</fullName>
    </submittedName>
</protein>
<dbReference type="PANTHER" id="PTHR36698">
    <property type="entry name" value="BLL5892 PROTEIN"/>
    <property type="match status" value="1"/>
</dbReference>
<feature type="transmembrane region" description="Helical" evidence="1">
    <location>
        <begin position="7"/>
        <end position="29"/>
    </location>
</feature>
<evidence type="ECO:0000259" key="2">
    <source>
        <dbReference type="Pfam" id="PF02470"/>
    </source>
</evidence>
<keyword evidence="1" id="KW-1133">Transmembrane helix</keyword>